<name>A0A3N2RP60_9ENTR</name>
<dbReference type="OrthoDB" id="1676884at2"/>
<protein>
    <submittedName>
        <fullName evidence="2">Calcium-binding protein</fullName>
    </submittedName>
</protein>
<dbReference type="PANTHER" id="PTHR39431">
    <property type="entry name" value="FRPA/C-RELATED PROTEIN"/>
    <property type="match status" value="1"/>
</dbReference>
<sequence length="654" mass="71000">MPMNISRENKMYAESKSSYSLEDLYDDVMQSISDGLNIVADVNAAKIVKLDPGIADDIHIDAAIENINKKLDVVKSIIDLALLYDKVINGEDTIGDWVDAAESIATAMVSVGIAPELAGVITVLGVYNVVADSGIPALLGKVMAQQIINAIYKNGLYDQNTGDEIFPPGDNPLITPDPNGPAADQTSPIILDLDGDGIETRSSHSGVFFDHDGNLFAESTGWVGTDDGLLVFDKNTNGVIENGNELFGNNTQLSDGSLAENGYIALQELDDNQDGLINNMDAAWQQLNVWQDKNGNAQADAGELLSLEEAGIISIGTQYNHSTYIDAQGNAHKQVSNITMSDESVNDSADVWFDINSGYTNYGLDIVIPYSIRMLPYIRGFGNLPDLHVAMTKDPELKTLVERYVVDPQNSGEELLEEIILLWSGVQDVAIDSRGDNIDARHLAVIEIASGGSYKNRTNGTVDPLPNAALLLEDEFTHFASYVEACLLSQTLYVEDFSYISLTVKPDLSGLTLDFHAFEEHLADLKRNDVNRYLQVRTVFYNQMTYLPAFAEERERLGIRGDLLIAGGEGDDVIKGKDTSDYLWGGAGNDNLNSSSGNDTLVGGSGNDKLTGYYGSDTYLFNAGDGQDTIIEDMSYSNDVDRLVLGDGLLTENT</sequence>
<dbReference type="Proteomes" id="UP000268051">
    <property type="component" value="Unassembled WGS sequence"/>
</dbReference>
<keyword evidence="1" id="KW-0106">Calcium</keyword>
<dbReference type="PRINTS" id="PR00313">
    <property type="entry name" value="CABNDNGRPT"/>
</dbReference>
<organism evidence="2 3">
    <name type="scientific">Kluyvera ascorbata</name>
    <dbReference type="NCBI Taxonomy" id="51288"/>
    <lineage>
        <taxon>Bacteria</taxon>
        <taxon>Pseudomonadati</taxon>
        <taxon>Pseudomonadota</taxon>
        <taxon>Gammaproteobacteria</taxon>
        <taxon>Enterobacterales</taxon>
        <taxon>Enterobacteriaceae</taxon>
        <taxon>Kluyvera</taxon>
    </lineage>
</organism>
<feature type="non-terminal residue" evidence="2">
    <location>
        <position position="654"/>
    </location>
</feature>
<evidence type="ECO:0000313" key="2">
    <source>
        <dbReference type="EMBL" id="ROU09237.1"/>
    </source>
</evidence>
<dbReference type="InterPro" id="IPR001343">
    <property type="entry name" value="Hemolysn_Ca-bd"/>
</dbReference>
<proteinExistence type="predicted"/>
<dbReference type="PROSITE" id="PS00330">
    <property type="entry name" value="HEMOLYSIN_CALCIUM"/>
    <property type="match status" value="1"/>
</dbReference>
<dbReference type="GO" id="GO:0005509">
    <property type="term" value="F:calcium ion binding"/>
    <property type="evidence" value="ECO:0007669"/>
    <property type="project" value="InterPro"/>
</dbReference>
<dbReference type="PANTHER" id="PTHR39431:SF1">
    <property type="entry name" value="FRPA_C-RELATED PROTEIN"/>
    <property type="match status" value="1"/>
</dbReference>
<dbReference type="EMBL" id="RHFN01000052">
    <property type="protein sequence ID" value="ROU09237.1"/>
    <property type="molecule type" value="Genomic_DNA"/>
</dbReference>
<reference evidence="2 3" key="1">
    <citation type="submission" date="2018-10" db="EMBL/GenBank/DDBJ databases">
        <title>Horizontal transference of carbapenem resistance between Klebsiella pneumoniae and Kluyvera ascorbata during abdominal infection: a case report.</title>
        <authorList>
            <person name="Raro O.H.F."/>
            <person name="Lima-Morales D."/>
            <person name="Barth A.L."/>
            <person name="Paim T.G.S."/>
            <person name="Mott M.P."/>
            <person name="Riche C.V.W."/>
            <person name="Teixeira U.F."/>
            <person name="Waechter F."/>
            <person name="Dias C.A.G."/>
        </authorList>
    </citation>
    <scope>NUCLEOTIDE SEQUENCE [LARGE SCALE GENOMIC DNA]</scope>
    <source>
        <strain evidence="2 3">OT2</strain>
    </source>
</reference>
<dbReference type="InterPro" id="IPR018511">
    <property type="entry name" value="Hemolysin-typ_Ca-bd_CS"/>
</dbReference>
<evidence type="ECO:0000256" key="1">
    <source>
        <dbReference type="ARBA" id="ARBA00022837"/>
    </source>
</evidence>
<dbReference type="SUPFAM" id="SSF51120">
    <property type="entry name" value="beta-Roll"/>
    <property type="match status" value="1"/>
</dbReference>
<evidence type="ECO:0000313" key="3">
    <source>
        <dbReference type="Proteomes" id="UP000268051"/>
    </source>
</evidence>
<dbReference type="Pfam" id="PF00353">
    <property type="entry name" value="HemolysinCabind"/>
    <property type="match status" value="1"/>
</dbReference>
<accession>A0A3N2RP60</accession>
<gene>
    <name evidence="2" type="ORF">EB837_25255</name>
</gene>
<dbReference type="InterPro" id="IPR011049">
    <property type="entry name" value="Serralysin-like_metalloprot_C"/>
</dbReference>
<dbReference type="Gene3D" id="2.150.10.10">
    <property type="entry name" value="Serralysin-like metalloprotease, C-terminal"/>
    <property type="match status" value="1"/>
</dbReference>
<comment type="caution">
    <text evidence="2">The sequence shown here is derived from an EMBL/GenBank/DDBJ whole genome shotgun (WGS) entry which is preliminary data.</text>
</comment>
<dbReference type="AlphaFoldDB" id="A0A3N2RP60"/>